<feature type="region of interest" description="Disordered" evidence="1">
    <location>
        <begin position="54"/>
        <end position="85"/>
    </location>
</feature>
<accession>A0AAJ6YBN9</accession>
<dbReference type="AlphaFoldDB" id="A0AAJ6YBN9"/>
<sequence>MFILLSVLLMFASANPIIVAHFHRQISVPITHGSEYERKFYQFDHEIERVDNENDQQSFNPGHNSYYSTHNQQNSAIVKKDESRDQHDFIEQQQHDYSAYTKFNSDSHDYGDEAESEYDKSLEQQHVGEHQYVQSIPVSEHVEVTKPVAIPVYKEIGVPVLHPVKINIPHPITIGIPQPYPVAVPVSQPLPVQITKTIAVPVEKKVPYAVEKHIPIPVEKLVPIKIEKHIPVPVYKPYPIKIPVYKTIYHHLKETYSH</sequence>
<feature type="compositionally biased region" description="Polar residues" evidence="1">
    <location>
        <begin position="55"/>
        <end position="76"/>
    </location>
</feature>
<reference evidence="3" key="1">
    <citation type="submission" date="2025-08" db="UniProtKB">
        <authorList>
            <consortium name="RefSeq"/>
        </authorList>
    </citation>
    <scope>IDENTIFICATION</scope>
</reference>
<protein>
    <submittedName>
        <fullName evidence="3">Uncharacterized protein LOC105359618</fullName>
    </submittedName>
</protein>
<gene>
    <name evidence="3" type="primary">LOC105359618</name>
</gene>
<dbReference type="PANTHER" id="PTHR47771:SF13">
    <property type="entry name" value="HDC01644"/>
    <property type="match status" value="1"/>
</dbReference>
<dbReference type="KEGG" id="csol:105359618"/>
<dbReference type="PANTHER" id="PTHR47771">
    <property type="entry name" value="LD27203P-RELATED"/>
    <property type="match status" value="1"/>
</dbReference>
<proteinExistence type="predicted"/>
<name>A0AAJ6YBN9_9HYME</name>
<evidence type="ECO:0000313" key="2">
    <source>
        <dbReference type="Proteomes" id="UP000695007"/>
    </source>
</evidence>
<evidence type="ECO:0000256" key="1">
    <source>
        <dbReference type="SAM" id="MobiDB-lite"/>
    </source>
</evidence>
<dbReference type="Proteomes" id="UP000695007">
    <property type="component" value="Unplaced"/>
</dbReference>
<dbReference type="GeneID" id="105359618"/>
<evidence type="ECO:0000313" key="3">
    <source>
        <dbReference type="RefSeq" id="XP_011494549.1"/>
    </source>
</evidence>
<dbReference type="RefSeq" id="XP_011494549.1">
    <property type="nucleotide sequence ID" value="XM_011496247.1"/>
</dbReference>
<organism evidence="2 3">
    <name type="scientific">Ceratosolen solmsi marchali</name>
    <dbReference type="NCBI Taxonomy" id="326594"/>
    <lineage>
        <taxon>Eukaryota</taxon>
        <taxon>Metazoa</taxon>
        <taxon>Ecdysozoa</taxon>
        <taxon>Arthropoda</taxon>
        <taxon>Hexapoda</taxon>
        <taxon>Insecta</taxon>
        <taxon>Pterygota</taxon>
        <taxon>Neoptera</taxon>
        <taxon>Endopterygota</taxon>
        <taxon>Hymenoptera</taxon>
        <taxon>Apocrita</taxon>
        <taxon>Proctotrupomorpha</taxon>
        <taxon>Chalcidoidea</taxon>
        <taxon>Agaonidae</taxon>
        <taxon>Agaoninae</taxon>
        <taxon>Ceratosolen</taxon>
    </lineage>
</organism>
<keyword evidence="2" id="KW-1185">Reference proteome</keyword>